<evidence type="ECO:0000313" key="1">
    <source>
        <dbReference type="EMBL" id="KAL1858211.1"/>
    </source>
</evidence>
<keyword evidence="2" id="KW-1185">Reference proteome</keyword>
<proteinExistence type="predicted"/>
<comment type="caution">
    <text evidence="1">The sequence shown here is derived from an EMBL/GenBank/DDBJ whole genome shotgun (WGS) entry which is preliminary data.</text>
</comment>
<reference evidence="1 2" key="1">
    <citation type="journal article" date="2024" name="Commun. Biol.">
        <title>Comparative genomic analysis of thermophilic fungi reveals convergent evolutionary adaptations and gene losses.</title>
        <authorList>
            <person name="Steindorff A.S."/>
            <person name="Aguilar-Pontes M.V."/>
            <person name="Robinson A.J."/>
            <person name="Andreopoulos B."/>
            <person name="LaButti K."/>
            <person name="Kuo A."/>
            <person name="Mondo S."/>
            <person name="Riley R."/>
            <person name="Otillar R."/>
            <person name="Haridas S."/>
            <person name="Lipzen A."/>
            <person name="Grimwood J."/>
            <person name="Schmutz J."/>
            <person name="Clum A."/>
            <person name="Reid I.D."/>
            <person name="Moisan M.C."/>
            <person name="Butler G."/>
            <person name="Nguyen T.T.M."/>
            <person name="Dewar K."/>
            <person name="Conant G."/>
            <person name="Drula E."/>
            <person name="Henrissat B."/>
            <person name="Hansel C."/>
            <person name="Singer S."/>
            <person name="Hutchinson M.I."/>
            <person name="de Vries R.P."/>
            <person name="Natvig D.O."/>
            <person name="Powell A.J."/>
            <person name="Tsang A."/>
            <person name="Grigoriev I.V."/>
        </authorList>
    </citation>
    <scope>NUCLEOTIDE SEQUENCE [LARGE SCALE GENOMIC DNA]</scope>
    <source>
        <strain evidence="1 2">ATCC 24622</strain>
    </source>
</reference>
<dbReference type="Proteomes" id="UP001586593">
    <property type="component" value="Unassembled WGS sequence"/>
</dbReference>
<protein>
    <submittedName>
        <fullName evidence="1">Uncharacterized protein</fullName>
    </submittedName>
</protein>
<evidence type="ECO:0000313" key="2">
    <source>
        <dbReference type="Proteomes" id="UP001586593"/>
    </source>
</evidence>
<accession>A0ABR3WC23</accession>
<name>A0ABR3WC23_9PEZI</name>
<gene>
    <name evidence="1" type="ORF">VTK73DRAFT_7901</name>
</gene>
<dbReference type="EMBL" id="JAZHXJ010000530">
    <property type="protein sequence ID" value="KAL1858211.1"/>
    <property type="molecule type" value="Genomic_DNA"/>
</dbReference>
<organism evidence="1 2">
    <name type="scientific">Phialemonium thermophilum</name>
    <dbReference type="NCBI Taxonomy" id="223376"/>
    <lineage>
        <taxon>Eukaryota</taxon>
        <taxon>Fungi</taxon>
        <taxon>Dikarya</taxon>
        <taxon>Ascomycota</taxon>
        <taxon>Pezizomycotina</taxon>
        <taxon>Sordariomycetes</taxon>
        <taxon>Sordariomycetidae</taxon>
        <taxon>Cephalothecales</taxon>
        <taxon>Cephalothecaceae</taxon>
        <taxon>Phialemonium</taxon>
    </lineage>
</organism>
<sequence length="152" mass="17072">MVSQACYSTGEGRRYSARACAPYMSFPERRYHFSPHDGRTLGMPDSHLDRGEAQPQRKRISVAVSLRLLSTTFSAGHVLERARSHPQSVPRCFPLVAIAGPASSGTPLSTCSWLSWTFGGKHNMFKTYPWLRNKDQTQVDRSPRARSTNFDP</sequence>